<sequence>MAPHEPRQCTTKRATHVVDYDGPRSIVTLHSWLIGAKFEYFGWDICVGDERFECWSPNVRRLVTYPGSRPAGLKEGPVTDIPRFNGSLGRFDPRFEPQVWTKETMHHTFIPVFAYRRHRINKGTAPAEWWEIFDHWNPAPEAGPFMGNISLGFARALRKRAAELEEDRLAMVMELPTHLSEFVAYAEAFPAPIVFEELETVRLWEDHLDACAYFQRCLCYKAAWINMMERLRDSNWSWDVSSFENDQVPRCQDLSMGIWINSAPENFGRWFLAQGVPVYFVNRYVPKFDYGNPERQQRRMYPDWLVPFLPIPGYPAPAYRDTWYDITGRRGIGALSKNELPVLGEGRSDAHFTQLAGNKSASWVQGYLRPAAELCQPGDKFYDWRTPSFSVLEQAQSSSSSAEVSRPASPALTEVEDAPVNPAPTSTDDGAIMWADKVVIDPTRYPWIRPPPIATWTKGWTHFEETEVDGVNEDRPFLLYRGKNNKPDDLDPWYDREKGRVLYFDNSLFEVLGLVENPESEWGRPVPKMSFRSPTPDYRPVSPSKWMYKKRAPTHKGWIGRVHPTPAAAMLPPLAGTAPPAQIFDDEDDEDEDMGLSTKIHMFHNPAGVDDTVVQGLETAHAPAPLIEQDQDMENEAERVDYGTPPPQDVVMGPSAPEEGELAVRLSASPSPEPAEDGQADQSMQIDPAKAQSPPPAELPEEISPWLRFYDFLPHVTFADVERTLQHVPDVWIRPRKLARAKGPTLEVYGEYPSGGMAHLARLWWEGGLAMSAVVSVAETASPVVKPVPPRSTTAAVPWYLPLSPRPVHTPDPGIPVPPSPATTSSSMSSRSSLKHLRDEEPAAEPWPRNRMRQESPPVASGWGTFTAEDAANAWASSSPADDWHQPPASKGKGKQKATATAWEDIEIDDSPWSEMEKALEASRNEPARPTREDEGPSNSRPRPMHHKKA</sequence>
<feature type="region of interest" description="Disordered" evidence="1">
    <location>
        <begin position="395"/>
        <end position="428"/>
    </location>
</feature>
<feature type="compositionally biased region" description="Basic and acidic residues" evidence="1">
    <location>
        <begin position="915"/>
        <end position="935"/>
    </location>
</feature>
<keyword evidence="3" id="KW-1185">Reference proteome</keyword>
<name>A0A0C9T437_PLICR</name>
<reference evidence="2 3" key="1">
    <citation type="submission" date="2014-06" db="EMBL/GenBank/DDBJ databases">
        <title>Evolutionary Origins and Diversification of the Mycorrhizal Mutualists.</title>
        <authorList>
            <consortium name="DOE Joint Genome Institute"/>
            <consortium name="Mycorrhizal Genomics Consortium"/>
            <person name="Kohler A."/>
            <person name="Kuo A."/>
            <person name="Nagy L.G."/>
            <person name="Floudas D."/>
            <person name="Copeland A."/>
            <person name="Barry K.W."/>
            <person name="Cichocki N."/>
            <person name="Veneault-Fourrey C."/>
            <person name="LaButti K."/>
            <person name="Lindquist E.A."/>
            <person name="Lipzen A."/>
            <person name="Lundell T."/>
            <person name="Morin E."/>
            <person name="Murat C."/>
            <person name="Riley R."/>
            <person name="Ohm R."/>
            <person name="Sun H."/>
            <person name="Tunlid A."/>
            <person name="Henrissat B."/>
            <person name="Grigoriev I.V."/>
            <person name="Hibbett D.S."/>
            <person name="Martin F."/>
        </authorList>
    </citation>
    <scope>NUCLEOTIDE SEQUENCE [LARGE SCALE GENOMIC DNA]</scope>
    <source>
        <strain evidence="2 3">FD-325 SS-3</strain>
    </source>
</reference>
<organism evidence="2 3">
    <name type="scientific">Plicaturopsis crispa FD-325 SS-3</name>
    <dbReference type="NCBI Taxonomy" id="944288"/>
    <lineage>
        <taxon>Eukaryota</taxon>
        <taxon>Fungi</taxon>
        <taxon>Dikarya</taxon>
        <taxon>Basidiomycota</taxon>
        <taxon>Agaricomycotina</taxon>
        <taxon>Agaricomycetes</taxon>
        <taxon>Agaricomycetidae</taxon>
        <taxon>Amylocorticiales</taxon>
        <taxon>Amylocorticiaceae</taxon>
        <taxon>Plicatura</taxon>
        <taxon>Plicaturopsis crispa</taxon>
    </lineage>
</organism>
<feature type="region of interest" description="Disordered" evidence="1">
    <location>
        <begin position="810"/>
        <end position="950"/>
    </location>
</feature>
<dbReference type="HOGENOM" id="CLU_310067_0_0_1"/>
<evidence type="ECO:0000313" key="3">
    <source>
        <dbReference type="Proteomes" id="UP000053263"/>
    </source>
</evidence>
<protein>
    <submittedName>
        <fullName evidence="2">Uncharacterized protein</fullName>
    </submittedName>
</protein>
<dbReference type="Proteomes" id="UP000053263">
    <property type="component" value="Unassembled WGS sequence"/>
</dbReference>
<feature type="compositionally biased region" description="Low complexity" evidence="1">
    <location>
        <begin position="395"/>
        <end position="411"/>
    </location>
</feature>
<dbReference type="OrthoDB" id="3065040at2759"/>
<proteinExistence type="predicted"/>
<evidence type="ECO:0000313" key="2">
    <source>
        <dbReference type="EMBL" id="KII82873.1"/>
    </source>
</evidence>
<accession>A0A0C9T437</accession>
<feature type="non-terminal residue" evidence="2">
    <location>
        <position position="950"/>
    </location>
</feature>
<feature type="region of interest" description="Disordered" evidence="1">
    <location>
        <begin position="627"/>
        <end position="698"/>
    </location>
</feature>
<evidence type="ECO:0000256" key="1">
    <source>
        <dbReference type="SAM" id="MobiDB-lite"/>
    </source>
</evidence>
<gene>
    <name evidence="2" type="ORF">PLICRDRAFT_180952</name>
</gene>
<dbReference type="AlphaFoldDB" id="A0A0C9T437"/>
<feature type="compositionally biased region" description="Pro residues" evidence="1">
    <location>
        <begin position="810"/>
        <end position="821"/>
    </location>
</feature>
<dbReference type="EMBL" id="KN832604">
    <property type="protein sequence ID" value="KII82873.1"/>
    <property type="molecule type" value="Genomic_DNA"/>
</dbReference>
<feature type="compositionally biased region" description="Low complexity" evidence="1">
    <location>
        <begin position="822"/>
        <end position="832"/>
    </location>
</feature>